<name>A0A0R2C4N0_9LACO</name>
<dbReference type="InterPro" id="IPR004593">
    <property type="entry name" value="SbcD"/>
</dbReference>
<dbReference type="Pfam" id="PF12320">
    <property type="entry name" value="SbcD_C"/>
    <property type="match status" value="1"/>
</dbReference>
<dbReference type="GO" id="GO:0004519">
    <property type="term" value="F:endonuclease activity"/>
    <property type="evidence" value="ECO:0007669"/>
    <property type="project" value="UniProtKB-KW"/>
</dbReference>
<dbReference type="InterPro" id="IPR026843">
    <property type="entry name" value="SbcD_C"/>
</dbReference>
<proteinExistence type="inferred from homology"/>
<keyword evidence="7" id="KW-0233">DNA recombination</keyword>
<dbReference type="PANTHER" id="PTHR30337">
    <property type="entry name" value="COMPONENT OF ATP-DEPENDENT DSDNA EXONUCLEASE"/>
    <property type="match status" value="1"/>
</dbReference>
<evidence type="ECO:0000256" key="6">
    <source>
        <dbReference type="ARBA" id="ARBA00022839"/>
    </source>
</evidence>
<sequence>MKGPKMMRFLHTADWHIGRRLHGFDLTEEQKNAFLQIQKIALVENVDGVIIAGDLYDRSLPAEDSVGLLNSMIEKLNLTDKLPIYAISGNHDSAQRLSTGTKWFKQTNFYLHTQLKEAFEPVELPNTQVFMLPYFEIFEAQQYFNDDSIKDLDQAFKLIITEMKAAFDPKKFHLLVAHFFADGSATTESESKLRIGGLGAVPISLFKDFDYVALGHLHGKDALQTDHARYSGSPLKFSLSEANQKKGVYIIDTDPFKLTFKPIKPIRDVHSLTDSFNNLTDKAFYQKLACQDFFGITLTDETLIPNAMARLRQIYPNIIALNWENGYAAALDYHGEKGQEIRQKDPMTLLTEFYEKVANEPLTSQQEKWAKAALKKASQPKDGGHN</sequence>
<dbReference type="GO" id="GO:0006260">
    <property type="term" value="P:DNA replication"/>
    <property type="evidence" value="ECO:0007669"/>
    <property type="project" value="UniProtKB-KW"/>
</dbReference>
<comment type="caution">
    <text evidence="10">The sequence shown here is derived from an EMBL/GenBank/DDBJ whole genome shotgun (WGS) entry which is preliminary data.</text>
</comment>
<gene>
    <name evidence="7" type="primary">sbcD</name>
    <name evidence="10" type="ORF">FD21_GL001798</name>
</gene>
<keyword evidence="7" id="KW-0255">Endonuclease</keyword>
<dbReference type="InterPro" id="IPR050535">
    <property type="entry name" value="DNA_Repair-Maintenance_Comp"/>
</dbReference>
<evidence type="ECO:0000313" key="10">
    <source>
        <dbReference type="EMBL" id="KRM85794.1"/>
    </source>
</evidence>
<dbReference type="Pfam" id="PF00149">
    <property type="entry name" value="Metallophos"/>
    <property type="match status" value="1"/>
</dbReference>
<evidence type="ECO:0000256" key="3">
    <source>
        <dbReference type="ARBA" id="ARBA00013365"/>
    </source>
</evidence>
<comment type="function">
    <text evidence="7">SbcCD cleaves DNA hairpin structures. These structures can inhibit DNA replication and are intermediates in certain DNA recombination reactions. The complex acts as a 3'-&gt;5' double strand exonuclease that can open hairpins. It also has a 5' single-strand endonuclease activity.</text>
</comment>
<comment type="similarity">
    <text evidence="1 7">Belongs to the SbcD family.</text>
</comment>
<dbReference type="Gene3D" id="3.60.21.10">
    <property type="match status" value="1"/>
</dbReference>
<reference evidence="10 11" key="1">
    <citation type="journal article" date="2015" name="Genome Announc.">
        <title>Expanding the biotechnology potential of lactobacilli through comparative genomics of 213 strains and associated genera.</title>
        <authorList>
            <person name="Sun Z."/>
            <person name="Harris H.M."/>
            <person name="McCann A."/>
            <person name="Guo C."/>
            <person name="Argimon S."/>
            <person name="Zhang W."/>
            <person name="Yang X."/>
            <person name="Jeffery I.B."/>
            <person name="Cooney J.C."/>
            <person name="Kagawa T.F."/>
            <person name="Liu W."/>
            <person name="Song Y."/>
            <person name="Salvetti E."/>
            <person name="Wrobel A."/>
            <person name="Rasinkangas P."/>
            <person name="Parkhill J."/>
            <person name="Rea M.C."/>
            <person name="O'Sullivan O."/>
            <person name="Ritari J."/>
            <person name="Douillard F.P."/>
            <person name="Paul Ross R."/>
            <person name="Yang R."/>
            <person name="Briner A.E."/>
            <person name="Felis G.E."/>
            <person name="de Vos W.M."/>
            <person name="Barrangou R."/>
            <person name="Klaenhammer T.R."/>
            <person name="Caufield P.W."/>
            <person name="Cui Y."/>
            <person name="Zhang H."/>
            <person name="O'Toole P.W."/>
        </authorList>
    </citation>
    <scope>NUCLEOTIDE SEQUENCE [LARGE SCALE GENOMIC DNA]</scope>
    <source>
        <strain evidence="10 11">DSM 20605</strain>
    </source>
</reference>
<dbReference type="GO" id="GO:0006310">
    <property type="term" value="P:DNA recombination"/>
    <property type="evidence" value="ECO:0007669"/>
    <property type="project" value="UniProtKB-KW"/>
</dbReference>
<dbReference type="NCBIfam" id="TIGR00619">
    <property type="entry name" value="sbcd"/>
    <property type="match status" value="1"/>
</dbReference>
<dbReference type="InterPro" id="IPR041796">
    <property type="entry name" value="Mre11_N"/>
</dbReference>
<feature type="domain" description="Nuclease SbcCD subunit D C-terminal" evidence="9">
    <location>
        <begin position="267"/>
        <end position="357"/>
    </location>
</feature>
<keyword evidence="11" id="KW-1185">Reference proteome</keyword>
<keyword evidence="7" id="KW-0235">DNA replication</keyword>
<dbReference type="InterPro" id="IPR029052">
    <property type="entry name" value="Metallo-depent_PP-like"/>
</dbReference>
<dbReference type="SUPFAM" id="SSF56300">
    <property type="entry name" value="Metallo-dependent phosphatases"/>
    <property type="match status" value="1"/>
</dbReference>
<keyword evidence="5 7" id="KW-0378">Hydrolase</keyword>
<evidence type="ECO:0000313" key="11">
    <source>
        <dbReference type="Proteomes" id="UP000051576"/>
    </source>
</evidence>
<evidence type="ECO:0000259" key="9">
    <source>
        <dbReference type="Pfam" id="PF12320"/>
    </source>
</evidence>
<comment type="subunit">
    <text evidence="2 7">Heterodimer of SbcC and SbcD.</text>
</comment>
<feature type="domain" description="Calcineurin-like phosphoesterase" evidence="8">
    <location>
        <begin position="7"/>
        <end position="219"/>
    </location>
</feature>
<evidence type="ECO:0000256" key="5">
    <source>
        <dbReference type="ARBA" id="ARBA00022801"/>
    </source>
</evidence>
<dbReference type="InterPro" id="IPR004843">
    <property type="entry name" value="Calcineurin-like_PHP"/>
</dbReference>
<keyword evidence="4 7" id="KW-0540">Nuclease</keyword>
<dbReference type="EMBL" id="AYYX01000061">
    <property type="protein sequence ID" value="KRM85794.1"/>
    <property type="molecule type" value="Genomic_DNA"/>
</dbReference>
<evidence type="ECO:0000256" key="7">
    <source>
        <dbReference type="RuleBase" id="RU363069"/>
    </source>
</evidence>
<accession>A0A0R2C4N0</accession>
<protein>
    <recommendedName>
        <fullName evidence="3 7">Nuclease SbcCD subunit D</fullName>
    </recommendedName>
</protein>
<organism evidence="10 11">
    <name type="scientific">Liquorilactobacillus vini DSM 20605</name>
    <dbReference type="NCBI Taxonomy" id="1133569"/>
    <lineage>
        <taxon>Bacteria</taxon>
        <taxon>Bacillati</taxon>
        <taxon>Bacillota</taxon>
        <taxon>Bacilli</taxon>
        <taxon>Lactobacillales</taxon>
        <taxon>Lactobacillaceae</taxon>
        <taxon>Liquorilactobacillus</taxon>
    </lineage>
</organism>
<evidence type="ECO:0000256" key="4">
    <source>
        <dbReference type="ARBA" id="ARBA00022722"/>
    </source>
</evidence>
<dbReference type="PANTHER" id="PTHR30337:SF0">
    <property type="entry name" value="NUCLEASE SBCCD SUBUNIT D"/>
    <property type="match status" value="1"/>
</dbReference>
<dbReference type="Proteomes" id="UP000051576">
    <property type="component" value="Unassembled WGS sequence"/>
</dbReference>
<dbReference type="GO" id="GO:0008408">
    <property type="term" value="F:3'-5' exonuclease activity"/>
    <property type="evidence" value="ECO:0007669"/>
    <property type="project" value="InterPro"/>
</dbReference>
<evidence type="ECO:0000256" key="2">
    <source>
        <dbReference type="ARBA" id="ARBA00011322"/>
    </source>
</evidence>
<dbReference type="AlphaFoldDB" id="A0A0R2C4N0"/>
<evidence type="ECO:0000259" key="8">
    <source>
        <dbReference type="Pfam" id="PF00149"/>
    </source>
</evidence>
<dbReference type="STRING" id="1133569.FD21_GL001798"/>
<keyword evidence="6 7" id="KW-0269">Exonuclease</keyword>
<dbReference type="CDD" id="cd00840">
    <property type="entry name" value="MPP_Mre11_N"/>
    <property type="match status" value="1"/>
</dbReference>
<evidence type="ECO:0000256" key="1">
    <source>
        <dbReference type="ARBA" id="ARBA00010555"/>
    </source>
</evidence>
<dbReference type="PATRIC" id="fig|1133569.4.peg.1948"/>